<dbReference type="Proteomes" id="UP000035740">
    <property type="component" value="Unassembled WGS sequence"/>
</dbReference>
<feature type="non-terminal residue" evidence="2">
    <location>
        <position position="1"/>
    </location>
</feature>
<organism evidence="2 3">
    <name type="scientific">Beta vulgaris subsp. vulgaris</name>
    <name type="common">Beet</name>
    <dbReference type="NCBI Taxonomy" id="3555"/>
    <lineage>
        <taxon>Eukaryota</taxon>
        <taxon>Viridiplantae</taxon>
        <taxon>Streptophyta</taxon>
        <taxon>Embryophyta</taxon>
        <taxon>Tracheophyta</taxon>
        <taxon>Spermatophyta</taxon>
        <taxon>Magnoliopsida</taxon>
        <taxon>eudicotyledons</taxon>
        <taxon>Gunneridae</taxon>
        <taxon>Pentapetalae</taxon>
        <taxon>Caryophyllales</taxon>
        <taxon>Chenopodiaceae</taxon>
        <taxon>Betoideae</taxon>
        <taxon>Beta</taxon>
    </lineage>
</organism>
<dbReference type="AlphaFoldDB" id="A0A0J8BHI6"/>
<keyword evidence="1" id="KW-0812">Transmembrane</keyword>
<evidence type="ECO:0000313" key="3">
    <source>
        <dbReference type="Proteomes" id="UP000035740"/>
    </source>
</evidence>
<proteinExistence type="predicted"/>
<gene>
    <name evidence="2" type="ORF">BVRB_038550</name>
</gene>
<evidence type="ECO:0000313" key="2">
    <source>
        <dbReference type="EMBL" id="KMS65185.1"/>
    </source>
</evidence>
<dbReference type="Gramene" id="KMS65185">
    <property type="protein sequence ID" value="KMS65185"/>
    <property type="gene ID" value="BVRB_038550"/>
</dbReference>
<evidence type="ECO:0000256" key="1">
    <source>
        <dbReference type="SAM" id="Phobius"/>
    </source>
</evidence>
<name>A0A0J8BHI6_BETVV</name>
<dbReference type="EMBL" id="KQ113224">
    <property type="protein sequence ID" value="KMS65185.1"/>
    <property type="molecule type" value="Genomic_DNA"/>
</dbReference>
<keyword evidence="3" id="KW-1185">Reference proteome</keyword>
<feature type="transmembrane region" description="Helical" evidence="1">
    <location>
        <begin position="71"/>
        <end position="94"/>
    </location>
</feature>
<keyword evidence="1" id="KW-0472">Membrane</keyword>
<protein>
    <submittedName>
        <fullName evidence="2">Uncharacterized protein</fullName>
    </submittedName>
</protein>
<keyword evidence="1" id="KW-1133">Transmembrane helix</keyword>
<feature type="transmembrane region" description="Helical" evidence="1">
    <location>
        <begin position="38"/>
        <end position="59"/>
    </location>
</feature>
<sequence>NERDSARTRAAAVAAEQTGGWAAPAIQYDPDRMCFTQAGIGSVLIGTVINTIGALAIWSGAHRFDLQPDYGLVWIIIGSLLCVFGLGTWIYVLYRGIDADCVMQI</sequence>
<accession>A0A0J8BHI6</accession>
<reference evidence="2 3" key="1">
    <citation type="journal article" date="2014" name="Nature">
        <title>The genome of the recently domesticated crop plant sugar beet (Beta vulgaris).</title>
        <authorList>
            <person name="Dohm J.C."/>
            <person name="Minoche A.E."/>
            <person name="Holtgrawe D."/>
            <person name="Capella-Gutierrez S."/>
            <person name="Zakrzewski F."/>
            <person name="Tafer H."/>
            <person name="Rupp O."/>
            <person name="Sorensen T.R."/>
            <person name="Stracke R."/>
            <person name="Reinhardt R."/>
            <person name="Goesmann A."/>
            <person name="Kraft T."/>
            <person name="Schulz B."/>
            <person name="Stadler P.F."/>
            <person name="Schmidt T."/>
            <person name="Gabaldon T."/>
            <person name="Lehrach H."/>
            <person name="Weisshaar B."/>
            <person name="Himmelbauer H."/>
        </authorList>
    </citation>
    <scope>NUCLEOTIDE SEQUENCE [LARGE SCALE GENOMIC DNA]</scope>
    <source>
        <tissue evidence="2">Taproot</tissue>
    </source>
</reference>